<dbReference type="Proteomes" id="UP000683551">
    <property type="component" value="Chromosome"/>
</dbReference>
<dbReference type="InterPro" id="IPR000595">
    <property type="entry name" value="cNMP-bd_dom"/>
</dbReference>
<sequence>MAEWICVAPLDLLPYSEDIMTSKSVLPHGEDLDQATQVRLSQFMDHQYLCASLTVNEVRTLLEYLTYQEVNKGDILSEIGSVGDALYFVVQGQIALAFVEQDQENEIASAGPGEMLGEMSFFDKMPRSVRLVAKEPATQLLKLSRTMYKRLKSEHPFIAIQIVEHAIVSLDRLFRAVSTNYSHFSHYLYRTGK</sequence>
<evidence type="ECO:0000313" key="2">
    <source>
        <dbReference type="EMBL" id="QWY76917.1"/>
    </source>
</evidence>
<dbReference type="GO" id="GO:0005829">
    <property type="term" value="C:cytosol"/>
    <property type="evidence" value="ECO:0007669"/>
    <property type="project" value="TreeGrafter"/>
</dbReference>
<protein>
    <submittedName>
        <fullName evidence="2">Cyclic nucleotide-binding domain-containing protein</fullName>
    </submittedName>
</protein>
<dbReference type="GO" id="GO:0004862">
    <property type="term" value="F:cAMP-dependent protein kinase inhibitor activity"/>
    <property type="evidence" value="ECO:0007669"/>
    <property type="project" value="TreeGrafter"/>
</dbReference>
<evidence type="ECO:0000313" key="3">
    <source>
        <dbReference type="Proteomes" id="UP000683551"/>
    </source>
</evidence>
<reference evidence="2" key="1">
    <citation type="submission" date="2021-02" db="EMBL/GenBank/DDBJ databases">
        <title>Comparative genomics of Ferrovum myxofaciens strains, predominant extremophile bacteria forming large biofilm stalactites in acid mine ecosystems.</title>
        <authorList>
            <person name="Burkartova K."/>
            <person name="Ridl J."/>
            <person name="Pajer P."/>
            <person name="Falteisek L."/>
        </authorList>
    </citation>
    <scope>NUCLEOTIDE SEQUENCE</scope>
    <source>
        <strain evidence="2">MI1III</strain>
    </source>
</reference>
<dbReference type="PANTHER" id="PTHR11635:SF152">
    <property type="entry name" value="CAMP-DEPENDENT PROTEIN KINASE TYPE I REGULATORY SUBUNIT-RELATED"/>
    <property type="match status" value="1"/>
</dbReference>
<feature type="domain" description="Cyclic nucleotide-binding" evidence="1">
    <location>
        <begin position="49"/>
        <end position="151"/>
    </location>
</feature>
<dbReference type="SUPFAM" id="SSF51206">
    <property type="entry name" value="cAMP-binding domain-like"/>
    <property type="match status" value="1"/>
</dbReference>
<dbReference type="GO" id="GO:0005952">
    <property type="term" value="C:cAMP-dependent protein kinase complex"/>
    <property type="evidence" value="ECO:0007669"/>
    <property type="project" value="InterPro"/>
</dbReference>
<dbReference type="CDD" id="cd00038">
    <property type="entry name" value="CAP_ED"/>
    <property type="match status" value="1"/>
</dbReference>
<dbReference type="PANTHER" id="PTHR11635">
    <property type="entry name" value="CAMP-DEPENDENT PROTEIN KINASE REGULATORY CHAIN"/>
    <property type="match status" value="1"/>
</dbReference>
<dbReference type="SMART" id="SM00100">
    <property type="entry name" value="cNMP"/>
    <property type="match status" value="1"/>
</dbReference>
<dbReference type="EMBL" id="CP071137">
    <property type="protein sequence ID" value="QWY76917.1"/>
    <property type="molecule type" value="Genomic_DNA"/>
</dbReference>
<dbReference type="InterPro" id="IPR050503">
    <property type="entry name" value="cAMP-dep_PK_reg_su-like"/>
</dbReference>
<dbReference type="GO" id="GO:0034236">
    <property type="term" value="F:protein kinase A catalytic subunit binding"/>
    <property type="evidence" value="ECO:0007669"/>
    <property type="project" value="TreeGrafter"/>
</dbReference>
<dbReference type="RefSeq" id="WP_051861827.1">
    <property type="nucleotide sequence ID" value="NZ_CP053675.1"/>
</dbReference>
<gene>
    <name evidence="2" type="ORF">JZL65_10555</name>
</gene>
<dbReference type="GO" id="GO:0030552">
    <property type="term" value="F:cAMP binding"/>
    <property type="evidence" value="ECO:0007669"/>
    <property type="project" value="TreeGrafter"/>
</dbReference>
<dbReference type="AlphaFoldDB" id="A0A9E6MXN8"/>
<dbReference type="InterPro" id="IPR014710">
    <property type="entry name" value="RmlC-like_jellyroll"/>
</dbReference>
<organism evidence="2 3">
    <name type="scientific">Ferrovum myxofaciens</name>
    <dbReference type="NCBI Taxonomy" id="416213"/>
    <lineage>
        <taxon>Bacteria</taxon>
        <taxon>Pseudomonadati</taxon>
        <taxon>Pseudomonadota</taxon>
        <taxon>Betaproteobacteria</taxon>
        <taxon>Ferrovales</taxon>
        <taxon>Ferrovaceae</taxon>
        <taxon>Ferrovum</taxon>
    </lineage>
</organism>
<dbReference type="InterPro" id="IPR018490">
    <property type="entry name" value="cNMP-bd_dom_sf"/>
</dbReference>
<dbReference type="Gene3D" id="2.60.120.10">
    <property type="entry name" value="Jelly Rolls"/>
    <property type="match status" value="1"/>
</dbReference>
<accession>A0A9E6MXN8</accession>
<name>A0A9E6MXN8_9PROT</name>
<dbReference type="PROSITE" id="PS50042">
    <property type="entry name" value="CNMP_BINDING_3"/>
    <property type="match status" value="1"/>
</dbReference>
<dbReference type="Pfam" id="PF00027">
    <property type="entry name" value="cNMP_binding"/>
    <property type="match status" value="1"/>
</dbReference>
<dbReference type="OrthoDB" id="8900094at2"/>
<proteinExistence type="predicted"/>
<evidence type="ECO:0000259" key="1">
    <source>
        <dbReference type="PROSITE" id="PS50042"/>
    </source>
</evidence>